<dbReference type="Proteomes" id="UP000239340">
    <property type="component" value="Chromosome"/>
</dbReference>
<dbReference type="PANTHER" id="PTHR36174:SF1">
    <property type="entry name" value="LIPID II:GLYCINE GLYCYLTRANSFERASE"/>
    <property type="match status" value="1"/>
</dbReference>
<dbReference type="GO" id="GO:0016740">
    <property type="term" value="F:transferase activity"/>
    <property type="evidence" value="ECO:0007669"/>
    <property type="project" value="UniProtKB-KW"/>
</dbReference>
<protein>
    <submittedName>
        <fullName evidence="2">N-acetyltransferase family protein</fullName>
    </submittedName>
</protein>
<evidence type="ECO:0000259" key="1">
    <source>
        <dbReference type="Pfam" id="PF13480"/>
    </source>
</evidence>
<dbReference type="PANTHER" id="PTHR36174">
    <property type="entry name" value="LIPID II:GLYCINE GLYCYLTRANSFERASE"/>
    <property type="match status" value="1"/>
</dbReference>
<dbReference type="InterPro" id="IPR038740">
    <property type="entry name" value="BioF2-like_GNAT_dom"/>
</dbReference>
<sequence length="354" mass="38728">MDGESVANVGLSRFDNPAAETIWRELYQRNDEAIASLSPEWAEAVVAAGNFRSSPQFYEFDDGARAVLPLFTKGVGSLRYAWSPPPAWGFGGILSDGAVTPAHLETIFAHLETFPCLGVKIRPNPLTADLWAAGARPAWTSIPRCAHVVDLSGGFDAVRGRFHRNAHTNIRRARRLGVEVDVGNSEGLIDEFHELLQLSFVRWARKQHEPAALAWLRGVRRDPRAKFAAMAARMGDACRLYVARVDGQPAAAILVLLGGQAHYTRGAMSEALAGKSGAAYLLQAIAIEDACRRGCTRYHMGETGNSTSLAQYKSRFGAVAVPYAEYRYERFPLARLDGFARGAVKRILGFRDAP</sequence>
<accession>A0A2L0H431</accession>
<evidence type="ECO:0000313" key="3">
    <source>
        <dbReference type="Proteomes" id="UP000239340"/>
    </source>
</evidence>
<feature type="domain" description="BioF2-like acetyltransferase" evidence="1">
    <location>
        <begin position="164"/>
        <end position="313"/>
    </location>
</feature>
<proteinExistence type="predicted"/>
<dbReference type="AlphaFoldDB" id="A0A2L0H431"/>
<dbReference type="Pfam" id="PF13480">
    <property type="entry name" value="Acetyltransf_6"/>
    <property type="match status" value="1"/>
</dbReference>
<organism evidence="2 3">
    <name type="scientific">Rhizobium fredii</name>
    <name type="common">Sinorhizobium fredii</name>
    <dbReference type="NCBI Taxonomy" id="380"/>
    <lineage>
        <taxon>Bacteria</taxon>
        <taxon>Pseudomonadati</taxon>
        <taxon>Pseudomonadota</taxon>
        <taxon>Alphaproteobacteria</taxon>
        <taxon>Hyphomicrobiales</taxon>
        <taxon>Rhizobiaceae</taxon>
        <taxon>Sinorhizobium/Ensifer group</taxon>
        <taxon>Sinorhizobium</taxon>
    </lineage>
</organism>
<name>A0A2L0H431_RHIFR</name>
<keyword evidence="2" id="KW-0808">Transferase</keyword>
<dbReference type="InterPro" id="IPR050644">
    <property type="entry name" value="PG_Glycine_Bridge_Synth"/>
</dbReference>
<dbReference type="Gene3D" id="3.40.630.30">
    <property type="match status" value="1"/>
</dbReference>
<evidence type="ECO:0000313" key="2">
    <source>
        <dbReference type="EMBL" id="AUX76246.1"/>
    </source>
</evidence>
<dbReference type="EMBL" id="CP024307">
    <property type="protein sequence ID" value="AUX76246.1"/>
    <property type="molecule type" value="Genomic_DNA"/>
</dbReference>
<dbReference type="InterPro" id="IPR016181">
    <property type="entry name" value="Acyl_CoA_acyltransferase"/>
</dbReference>
<dbReference type="SUPFAM" id="SSF55729">
    <property type="entry name" value="Acyl-CoA N-acyltransferases (Nat)"/>
    <property type="match status" value="1"/>
</dbReference>
<reference evidence="2 3" key="1">
    <citation type="submission" date="2017-10" db="EMBL/GenBank/DDBJ databases">
        <title>Analysis of the genome sequences of Rhizobium populations associated to common bean (phaseolus vulgaris).</title>
        <authorList>
            <person name="Bustos P."/>
            <person name="Santamaria R.I."/>
            <person name="Miranda-Sanchez F."/>
            <person name="Perez-Carrascal O."/>
            <person name="Juarez S."/>
            <person name="Lozano L."/>
            <person name="Martinez-Flores I."/>
            <person name="Vinuesa P."/>
            <person name="Martinez-Romero E."/>
            <person name="Cevallos M.A."/>
            <person name="Romero D."/>
            <person name="Davila G."/>
            <person name="Gonzalez V."/>
        </authorList>
    </citation>
    <scope>NUCLEOTIDE SEQUENCE [LARGE SCALE GENOMIC DNA]</scope>
    <source>
        <strain evidence="2 3">NXT3</strain>
    </source>
</reference>
<gene>
    <name evidence="2" type="ORF">NXT3_CH01672</name>
</gene>